<dbReference type="GO" id="GO:0010181">
    <property type="term" value="F:FMN binding"/>
    <property type="evidence" value="ECO:0007669"/>
    <property type="project" value="InterPro"/>
</dbReference>
<dbReference type="SUPFAM" id="SSF52218">
    <property type="entry name" value="Flavoproteins"/>
    <property type="match status" value="1"/>
</dbReference>
<dbReference type="PROSITE" id="PS50902">
    <property type="entry name" value="FLAVODOXIN_LIKE"/>
    <property type="match status" value="1"/>
</dbReference>
<dbReference type="InterPro" id="IPR029039">
    <property type="entry name" value="Flavoprotein-like_sf"/>
</dbReference>
<evidence type="ECO:0000313" key="2">
    <source>
        <dbReference type="EMBL" id="ANP72274.1"/>
    </source>
</evidence>
<dbReference type="AlphaFoldDB" id="A0A1B1BIA5"/>
<name>A0A1B1BIA5_9MICO</name>
<dbReference type="InterPro" id="IPR008254">
    <property type="entry name" value="Flavodoxin/NO_synth"/>
</dbReference>
<keyword evidence="3" id="KW-1185">Reference proteome</keyword>
<reference evidence="2 3" key="1">
    <citation type="submission" date="2016-06" db="EMBL/GenBank/DDBJ databases">
        <title>Genome sequencing of Cryobacterium arcticum PAMC 27867.</title>
        <authorList>
            <person name="Lee J."/>
            <person name="Kim O.-S."/>
        </authorList>
    </citation>
    <scope>NUCLEOTIDE SEQUENCE [LARGE SCALE GENOMIC DNA]</scope>
    <source>
        <strain evidence="2 3">PAMC 27867</strain>
    </source>
</reference>
<dbReference type="Gene3D" id="3.40.50.360">
    <property type="match status" value="1"/>
</dbReference>
<feature type="domain" description="Flavodoxin-like" evidence="1">
    <location>
        <begin position="3"/>
        <end position="158"/>
    </location>
</feature>
<dbReference type="Proteomes" id="UP000092582">
    <property type="component" value="Chromosome 1"/>
</dbReference>
<evidence type="ECO:0000259" key="1">
    <source>
        <dbReference type="PROSITE" id="PS50902"/>
    </source>
</evidence>
<dbReference type="EMBL" id="CP016282">
    <property type="protein sequence ID" value="ANP72274.1"/>
    <property type="molecule type" value="Genomic_DNA"/>
</dbReference>
<accession>A0A1B1BIA5</accession>
<dbReference type="OrthoDB" id="3253043at2"/>
<dbReference type="STRING" id="670052.PA27867_1312"/>
<organism evidence="2 3">
    <name type="scientific">Cryobacterium arcticum</name>
    <dbReference type="NCBI Taxonomy" id="670052"/>
    <lineage>
        <taxon>Bacteria</taxon>
        <taxon>Bacillati</taxon>
        <taxon>Actinomycetota</taxon>
        <taxon>Actinomycetes</taxon>
        <taxon>Micrococcales</taxon>
        <taxon>Microbacteriaceae</taxon>
        <taxon>Cryobacterium</taxon>
    </lineage>
</organism>
<dbReference type="KEGG" id="cart:PA27867_1312"/>
<gene>
    <name evidence="2" type="ORF">PA27867_1312</name>
</gene>
<sequence length="159" mass="16394">MKVLIVTESYFGNTARVGEAIAAGLHSRGADVTVVDAASAPPPGAQDLVMVGAPTHYRGLPSPTSRDQAETRGGRRVTAGVAEWLEKIPRSAGTHAWAFDTVSSTGFFAGSAAKAISKLLRGKSFDVVGRMSFVITGTGTPPPGTELARAQQWGATLAG</sequence>
<protein>
    <submittedName>
        <fullName evidence="2">Putative flavodoxin</fullName>
    </submittedName>
</protein>
<evidence type="ECO:0000313" key="3">
    <source>
        <dbReference type="Proteomes" id="UP000092582"/>
    </source>
</evidence>
<proteinExistence type="predicted"/>
<dbReference type="RefSeq" id="WP_066594629.1">
    <property type="nucleotide sequence ID" value="NZ_CP016282.1"/>
</dbReference>